<organism evidence="7 8">
    <name type="scientific">Henningerozyma blattae (strain ATCC 34711 / CBS 6284 / DSM 70876 / NBRC 10599 / NRRL Y-10934 / UCD 77-7)</name>
    <name type="common">Yeast</name>
    <name type="synonym">Tetrapisispora blattae</name>
    <dbReference type="NCBI Taxonomy" id="1071380"/>
    <lineage>
        <taxon>Eukaryota</taxon>
        <taxon>Fungi</taxon>
        <taxon>Dikarya</taxon>
        <taxon>Ascomycota</taxon>
        <taxon>Saccharomycotina</taxon>
        <taxon>Saccharomycetes</taxon>
        <taxon>Saccharomycetales</taxon>
        <taxon>Saccharomycetaceae</taxon>
        <taxon>Henningerozyma</taxon>
    </lineage>
</organism>
<dbReference type="InParanoid" id="I2H3L0"/>
<dbReference type="Proteomes" id="UP000002866">
    <property type="component" value="Chromosome 4"/>
</dbReference>
<dbReference type="FunCoup" id="I2H3L0">
    <property type="interactions" value="68"/>
</dbReference>
<evidence type="ECO:0000313" key="7">
    <source>
        <dbReference type="EMBL" id="CCH60962.1"/>
    </source>
</evidence>
<dbReference type="eggNOG" id="ENOG502S8V0">
    <property type="taxonomic scope" value="Eukaryota"/>
</dbReference>
<comment type="similarity">
    <text evidence="2">Belongs to the membrane magnesium transporter (TC 1.A.67) family.</text>
</comment>
<dbReference type="EMBL" id="HE806319">
    <property type="protein sequence ID" value="CCH60962.1"/>
    <property type="molecule type" value="Genomic_DNA"/>
</dbReference>
<evidence type="ECO:0000256" key="5">
    <source>
        <dbReference type="ARBA" id="ARBA00023136"/>
    </source>
</evidence>
<keyword evidence="4 6" id="KW-1133">Transmembrane helix</keyword>
<dbReference type="InterPro" id="IPR053279">
    <property type="entry name" value="EMC_subunit"/>
</dbReference>
<gene>
    <name evidence="7" type="primary">TBLA0D04660</name>
    <name evidence="7" type="ORF">TBLA_0D04660</name>
</gene>
<dbReference type="GeneID" id="14495998"/>
<evidence type="ECO:0008006" key="9">
    <source>
        <dbReference type="Google" id="ProtNLM"/>
    </source>
</evidence>
<evidence type="ECO:0000256" key="2">
    <source>
        <dbReference type="ARBA" id="ARBA00006109"/>
    </source>
</evidence>
<keyword evidence="3 6" id="KW-0812">Transmembrane</keyword>
<dbReference type="RefSeq" id="XP_004180481.1">
    <property type="nucleotide sequence ID" value="XM_004180433.1"/>
</dbReference>
<dbReference type="HOGENOM" id="CLU_132206_1_0_1"/>
<dbReference type="PANTHER" id="PTHR28144:SF1">
    <property type="entry name" value="ER MEMBRANE PROTEIN COMPLEX SUBUNIT 5"/>
    <property type="match status" value="1"/>
</dbReference>
<reference evidence="7 8" key="1">
    <citation type="journal article" date="2011" name="Proc. Natl. Acad. Sci. U.S.A.">
        <title>Evolutionary erosion of yeast sex chromosomes by mating-type switching accidents.</title>
        <authorList>
            <person name="Gordon J.L."/>
            <person name="Armisen D."/>
            <person name="Proux-Wera E."/>
            <person name="Oheigeartaigh S.S."/>
            <person name="Byrne K.P."/>
            <person name="Wolfe K.H."/>
        </authorList>
    </citation>
    <scope>NUCLEOTIDE SEQUENCE [LARGE SCALE GENOMIC DNA]</scope>
    <source>
        <strain evidence="8">ATCC 34711 / CBS 6284 / DSM 70876 / NBRC 10599 / NRRL Y-10934 / UCD 77-7</strain>
    </source>
</reference>
<dbReference type="KEGG" id="tbl:TBLA_0D04660"/>
<accession>I2H3L0</accession>
<dbReference type="GO" id="GO:0034975">
    <property type="term" value="P:protein folding in endoplasmic reticulum"/>
    <property type="evidence" value="ECO:0007669"/>
    <property type="project" value="TreeGrafter"/>
</dbReference>
<dbReference type="OMA" id="STHYHTD"/>
<dbReference type="STRING" id="1071380.I2H3L0"/>
<dbReference type="AlphaFoldDB" id="I2H3L0"/>
<dbReference type="InterPro" id="IPR018937">
    <property type="entry name" value="MMgT"/>
</dbReference>
<evidence type="ECO:0000256" key="4">
    <source>
        <dbReference type="ARBA" id="ARBA00022989"/>
    </source>
</evidence>
<name>I2H3L0_HENB6</name>
<dbReference type="Pfam" id="PF10270">
    <property type="entry name" value="MMgT"/>
    <property type="match status" value="1"/>
</dbReference>
<comment type="subcellular location">
    <subcellularLocation>
        <location evidence="1">Endomembrane system</location>
        <topology evidence="1">Multi-pass membrane protein</topology>
    </subcellularLocation>
</comment>
<evidence type="ECO:0000256" key="3">
    <source>
        <dbReference type="ARBA" id="ARBA00022692"/>
    </source>
</evidence>
<dbReference type="GO" id="GO:0032977">
    <property type="term" value="F:membrane insertase activity"/>
    <property type="evidence" value="ECO:0007669"/>
    <property type="project" value="EnsemblFungi"/>
</dbReference>
<dbReference type="GO" id="GO:0015914">
    <property type="term" value="P:phospholipid transport"/>
    <property type="evidence" value="ECO:0007669"/>
    <property type="project" value="EnsemblFungi"/>
</dbReference>
<dbReference type="OrthoDB" id="44756at2759"/>
<proteinExistence type="inferred from homology"/>
<evidence type="ECO:0000256" key="6">
    <source>
        <dbReference type="SAM" id="Phobius"/>
    </source>
</evidence>
<sequence length="139" mass="15729">MSILSKVLFGVGIIQLLHAGFSSYEFHQLLKSSTNINESSNEQKLYQLPNDIKLEVFISLAILTVSIFLSFNKLKYYPINNKNDEIITEGEYLSNIQMSKASNVDNLVGSDPTGYITYLPNMVDIQAKRKEVAEYLKTI</sequence>
<dbReference type="GO" id="GO:0045050">
    <property type="term" value="P:protein insertion into ER membrane by stop-transfer membrane-anchor sequence"/>
    <property type="evidence" value="ECO:0007669"/>
    <property type="project" value="EnsemblFungi"/>
</dbReference>
<protein>
    <recommendedName>
        <fullName evidence="9">ER membrane protein complex subunit 5</fullName>
    </recommendedName>
</protein>
<feature type="transmembrane region" description="Helical" evidence="6">
    <location>
        <begin position="54"/>
        <end position="72"/>
    </location>
</feature>
<dbReference type="GO" id="GO:0006644">
    <property type="term" value="P:phospholipid metabolic process"/>
    <property type="evidence" value="ECO:0007669"/>
    <property type="project" value="EnsemblFungi"/>
</dbReference>
<evidence type="ECO:0000256" key="1">
    <source>
        <dbReference type="ARBA" id="ARBA00004127"/>
    </source>
</evidence>
<keyword evidence="5 6" id="KW-0472">Membrane</keyword>
<dbReference type="GO" id="GO:0072546">
    <property type="term" value="C:EMC complex"/>
    <property type="evidence" value="ECO:0007669"/>
    <property type="project" value="EnsemblFungi"/>
</dbReference>
<dbReference type="PANTHER" id="PTHR28144">
    <property type="entry name" value="ER MEMBRANE PROTEIN COMPLEX SUBUNIT 5"/>
    <property type="match status" value="1"/>
</dbReference>
<keyword evidence="8" id="KW-1185">Reference proteome</keyword>
<evidence type="ECO:0000313" key="8">
    <source>
        <dbReference type="Proteomes" id="UP000002866"/>
    </source>
</evidence>